<organism evidence="1 2">
    <name type="scientific">Caballeronia sordidicola</name>
    <name type="common">Burkholderia sordidicola</name>
    <dbReference type="NCBI Taxonomy" id="196367"/>
    <lineage>
        <taxon>Bacteria</taxon>
        <taxon>Pseudomonadati</taxon>
        <taxon>Pseudomonadota</taxon>
        <taxon>Betaproteobacteria</taxon>
        <taxon>Burkholderiales</taxon>
        <taxon>Burkholderiaceae</taxon>
        <taxon>Caballeronia</taxon>
    </lineage>
</organism>
<name>A0A242MYJ3_CABSO</name>
<protein>
    <submittedName>
        <fullName evidence="1">Uncharacterized protein</fullName>
    </submittedName>
</protein>
<evidence type="ECO:0000313" key="2">
    <source>
        <dbReference type="Proteomes" id="UP000195221"/>
    </source>
</evidence>
<dbReference type="AlphaFoldDB" id="A0A242MYJ3"/>
<dbReference type="EMBL" id="NBTZ01000036">
    <property type="protein sequence ID" value="OTP76501.1"/>
    <property type="molecule type" value="Genomic_DNA"/>
</dbReference>
<dbReference type="Proteomes" id="UP000195221">
    <property type="component" value="Unassembled WGS sequence"/>
</dbReference>
<accession>A0A242MYJ3</accession>
<gene>
    <name evidence="1" type="ORF">PAMC26577_10555</name>
</gene>
<reference evidence="1 2" key="1">
    <citation type="submission" date="2017-03" db="EMBL/GenBank/DDBJ databases">
        <title>Genome analysis of strain PAMC 26577.</title>
        <authorList>
            <person name="Oh H.-M."/>
            <person name="Yang J.-A."/>
        </authorList>
    </citation>
    <scope>NUCLEOTIDE SEQUENCE [LARGE SCALE GENOMIC DNA]</scope>
    <source>
        <strain evidence="1 2">PAMC 26577</strain>
    </source>
</reference>
<sequence length="57" mass="6604">MFSQQHVGAAWLPHSDCKCHGRMTHIFEERNAMMESFGAENNPFRRSSLIHPMHGLH</sequence>
<comment type="caution">
    <text evidence="1">The sequence shown here is derived from an EMBL/GenBank/DDBJ whole genome shotgun (WGS) entry which is preliminary data.</text>
</comment>
<proteinExistence type="predicted"/>
<evidence type="ECO:0000313" key="1">
    <source>
        <dbReference type="EMBL" id="OTP76501.1"/>
    </source>
</evidence>